<accession>A0A9N9KMF0</accession>
<comment type="caution">
    <text evidence="1">The sequence shown here is derived from an EMBL/GenBank/DDBJ whole genome shotgun (WGS) entry which is preliminary data.</text>
</comment>
<gene>
    <name evidence="1" type="ORF">HYFRA_00004321</name>
</gene>
<evidence type="ECO:0000313" key="1">
    <source>
        <dbReference type="EMBL" id="CAG8949989.1"/>
    </source>
</evidence>
<dbReference type="AlphaFoldDB" id="A0A9N9KMF0"/>
<organism evidence="1 2">
    <name type="scientific">Hymenoscyphus fraxineus</name>
    <dbReference type="NCBI Taxonomy" id="746836"/>
    <lineage>
        <taxon>Eukaryota</taxon>
        <taxon>Fungi</taxon>
        <taxon>Dikarya</taxon>
        <taxon>Ascomycota</taxon>
        <taxon>Pezizomycotina</taxon>
        <taxon>Leotiomycetes</taxon>
        <taxon>Helotiales</taxon>
        <taxon>Helotiaceae</taxon>
        <taxon>Hymenoscyphus</taxon>
    </lineage>
</organism>
<keyword evidence="2" id="KW-1185">Reference proteome</keyword>
<dbReference type="EMBL" id="CAJVRL010000025">
    <property type="protein sequence ID" value="CAG8949989.1"/>
    <property type="molecule type" value="Genomic_DNA"/>
</dbReference>
<protein>
    <submittedName>
        <fullName evidence="1">Uncharacterized protein</fullName>
    </submittedName>
</protein>
<proteinExistence type="predicted"/>
<reference evidence="1" key="1">
    <citation type="submission" date="2021-07" db="EMBL/GenBank/DDBJ databases">
        <authorList>
            <person name="Durling M."/>
        </authorList>
    </citation>
    <scope>NUCLEOTIDE SEQUENCE</scope>
</reference>
<dbReference type="Proteomes" id="UP000696280">
    <property type="component" value="Unassembled WGS sequence"/>
</dbReference>
<name>A0A9N9KMF0_9HELO</name>
<sequence>MNGRKTEDQYLHEEMKGFAKGIERRTMWYASLKGILNEEKKMRNGSLTELKNKRWDELGARPEEGSCGVVVSPRRLRLPKTLAMLKMEGVMMMTGYWGLVQLKRIVCTELHSANEV</sequence>
<evidence type="ECO:0000313" key="2">
    <source>
        <dbReference type="Proteomes" id="UP000696280"/>
    </source>
</evidence>